<accession>A0A7T3PGU9</accession>
<reference evidence="2 3" key="1">
    <citation type="submission" date="2020-11" db="EMBL/GenBank/DDBJ databases">
        <title>Complete Genome Sequence of Achromobacter phage vB_AchrS_AchV4.</title>
        <authorList>
            <person name="Kaliniene L."/>
            <person name="Noreika A."/>
            <person name="Meskys R."/>
        </authorList>
    </citation>
    <scope>NUCLEOTIDE SEQUENCE [LARGE SCALE GENOMIC DNA]</scope>
</reference>
<dbReference type="Proteomes" id="UP000595170">
    <property type="component" value="Segment"/>
</dbReference>
<sequence length="363" mass="40545">MRYRIRQAQRRPGGAPGREGSLTLALWIGTWHRLLTLAHEIGIRARLTLAAEIGTWRALTLADRIGYRHPGAAATINPNSRSPSAWHGRKKSRRAVRCRPGQGGRRWREGPTAFGATRRQFGTEYSPNSGRSARRCDRATRQRKFNRKLSFNQKVTYTFTISSGIAGHHQENNVSERSFVKTAKNTEFRKGQIWTTRKGEEHLVLVLSGVSNHIDQHDLEGQVRAVALTSFPTKVRAYRPDGRLNRHCNEADDLMRCVGHIEMPAFVAYELEFVERVNSCTQMLSSFPGPEVQSDLAGSSTQTQSDSRQVEVQSERARLAQAILAQMVRGVTSTVLHTYAKDHATAAVKLADALLAELAKGRA</sequence>
<keyword evidence="3" id="KW-1185">Reference proteome</keyword>
<feature type="region of interest" description="Disordered" evidence="1">
    <location>
        <begin position="72"/>
        <end position="93"/>
    </location>
</feature>
<evidence type="ECO:0000256" key="1">
    <source>
        <dbReference type="SAM" id="MobiDB-lite"/>
    </source>
</evidence>
<evidence type="ECO:0000313" key="3">
    <source>
        <dbReference type="Proteomes" id="UP000595170"/>
    </source>
</evidence>
<name>A0A7T3PGU9_9CAUD</name>
<protein>
    <submittedName>
        <fullName evidence="2">Uncharacterized protein</fullName>
    </submittedName>
</protein>
<dbReference type="EMBL" id="MW269554">
    <property type="protein sequence ID" value="QPZ53250.1"/>
    <property type="molecule type" value="Genomic_DNA"/>
</dbReference>
<gene>
    <name evidence="2" type="ORF">AchV4_0047</name>
</gene>
<organism evidence="2 3">
    <name type="scientific">Achromobacter phage vB_AchrS_AchV4</name>
    <dbReference type="NCBI Taxonomy" id="2796514"/>
    <lineage>
        <taxon>Viruses</taxon>
        <taxon>Duplodnaviria</taxon>
        <taxon>Heunggongvirae</taxon>
        <taxon>Uroviricota</taxon>
        <taxon>Caudoviricetes</taxon>
        <taxon>Casjensviridae</taxon>
        <taxon>Gediminasvirus</taxon>
        <taxon>Gediminasvirus AchV4</taxon>
    </lineage>
</organism>
<proteinExistence type="predicted"/>
<evidence type="ECO:0000313" key="2">
    <source>
        <dbReference type="EMBL" id="QPZ53250.1"/>
    </source>
</evidence>